<dbReference type="OrthoDB" id="6359816at2759"/>
<proteinExistence type="predicted"/>
<dbReference type="PANTHER" id="PTHR47843:SF5">
    <property type="entry name" value="BTB_POZ DOMAIN PROTEIN"/>
    <property type="match status" value="1"/>
</dbReference>
<evidence type="ECO:0000313" key="3">
    <source>
        <dbReference type="Proteomes" id="UP000014074"/>
    </source>
</evidence>
<reference evidence="3" key="1">
    <citation type="journal article" date="2013" name="Genome Announc.">
        <title>Draft genome sequence of the ascomycete Phaeoacremonium aleophilum strain UCR-PA7, a causal agent of the esca disease complex in grapevines.</title>
        <authorList>
            <person name="Blanco-Ulate B."/>
            <person name="Rolshausen P."/>
            <person name="Cantu D."/>
        </authorList>
    </citation>
    <scope>NUCLEOTIDE SEQUENCE [LARGE SCALE GENOMIC DNA]</scope>
    <source>
        <strain evidence="3">UCR-PA7</strain>
    </source>
</reference>
<name>R8BV28_PHAM7</name>
<protein>
    <submittedName>
        <fullName evidence="2">Putative btb poz domain-containing protein</fullName>
    </submittedName>
</protein>
<dbReference type="KEGG" id="tmn:UCRPA7_1294"/>
<dbReference type="HOGENOM" id="CLU_057752_5_2_1"/>
<dbReference type="Proteomes" id="UP000014074">
    <property type="component" value="Unassembled WGS sequence"/>
</dbReference>
<sequence length="302" mass="33611">MADQAQGELVSSLKKVYIDPEYSDLKIESRSTTYQVHKDGVLSLKEDDPRAIEMIVRFFYYLDYYTDKEDAISQLNGHTNGNHLREEATNGVSIHGNAVSDSGDAAVDIASSTPTAEPASLDSFDDFLPISPVKAKNKKKKRKKSIAQPQVDPEALVSGEPDGPAPAVQEPPAKPETSRRWSDMVEDAIEEEQLDTPSAETDLVLHARVYALSRKYGIEPLQVLALERFKADAEKEWASYDFLQAAKEVYTSPDGDRKIKDVITAIVYEHPGLLDKPENQSVIEGLSLSYDLVMHMRKHGVF</sequence>
<dbReference type="GeneID" id="19321428"/>
<dbReference type="PANTHER" id="PTHR47843">
    <property type="entry name" value="BTB DOMAIN-CONTAINING PROTEIN-RELATED"/>
    <property type="match status" value="1"/>
</dbReference>
<organism evidence="2 3">
    <name type="scientific">Phaeoacremonium minimum (strain UCR-PA7)</name>
    <name type="common">Esca disease fungus</name>
    <name type="synonym">Togninia minima</name>
    <dbReference type="NCBI Taxonomy" id="1286976"/>
    <lineage>
        <taxon>Eukaryota</taxon>
        <taxon>Fungi</taxon>
        <taxon>Dikarya</taxon>
        <taxon>Ascomycota</taxon>
        <taxon>Pezizomycotina</taxon>
        <taxon>Sordariomycetes</taxon>
        <taxon>Sordariomycetidae</taxon>
        <taxon>Togniniales</taxon>
        <taxon>Togniniaceae</taxon>
        <taxon>Phaeoacremonium</taxon>
    </lineage>
</organism>
<accession>R8BV28</accession>
<evidence type="ECO:0000313" key="2">
    <source>
        <dbReference type="EMBL" id="EOO03154.1"/>
    </source>
</evidence>
<dbReference type="eggNOG" id="ENOG502SP2V">
    <property type="taxonomic scope" value="Eukaryota"/>
</dbReference>
<feature type="region of interest" description="Disordered" evidence="1">
    <location>
        <begin position="135"/>
        <end position="181"/>
    </location>
</feature>
<dbReference type="AlphaFoldDB" id="R8BV28"/>
<keyword evidence="3" id="KW-1185">Reference proteome</keyword>
<dbReference type="EMBL" id="KB932855">
    <property type="protein sequence ID" value="EOO03154.1"/>
    <property type="molecule type" value="Genomic_DNA"/>
</dbReference>
<evidence type="ECO:0000256" key="1">
    <source>
        <dbReference type="SAM" id="MobiDB-lite"/>
    </source>
</evidence>
<dbReference type="RefSeq" id="XP_007912068.1">
    <property type="nucleotide sequence ID" value="XM_007913877.1"/>
</dbReference>
<feature type="compositionally biased region" description="Basic residues" evidence="1">
    <location>
        <begin position="135"/>
        <end position="145"/>
    </location>
</feature>
<gene>
    <name evidence="2" type="ORF">UCRPA7_1294</name>
</gene>